<feature type="transmembrane region" description="Helical" evidence="8">
    <location>
        <begin position="209"/>
        <end position="239"/>
    </location>
</feature>
<dbReference type="InterPro" id="IPR003004">
    <property type="entry name" value="GspF/PilC"/>
</dbReference>
<dbReference type="STRING" id="1855912.LuPra_03469"/>
<feature type="domain" description="Type II secretion system protein GspF" evidence="9">
    <location>
        <begin position="69"/>
        <end position="190"/>
    </location>
</feature>
<evidence type="ECO:0000256" key="6">
    <source>
        <dbReference type="ARBA" id="ARBA00022989"/>
    </source>
</evidence>
<dbReference type="EMBL" id="CP015136">
    <property type="protein sequence ID" value="AMY10239.1"/>
    <property type="molecule type" value="Genomic_DNA"/>
</dbReference>
<evidence type="ECO:0000256" key="5">
    <source>
        <dbReference type="ARBA" id="ARBA00022692"/>
    </source>
</evidence>
<comment type="subcellular location">
    <subcellularLocation>
        <location evidence="1">Cell inner membrane</location>
        <topology evidence="1">Multi-pass membrane protein</topology>
    </subcellularLocation>
</comment>
<evidence type="ECO:0000256" key="7">
    <source>
        <dbReference type="ARBA" id="ARBA00023136"/>
    </source>
</evidence>
<dbReference type="PANTHER" id="PTHR30012:SF7">
    <property type="entry name" value="PROTEIN TRANSPORT PROTEIN HOFC HOMOLOG"/>
    <property type="match status" value="1"/>
</dbReference>
<keyword evidence="11" id="KW-1185">Reference proteome</keyword>
<evidence type="ECO:0000313" key="11">
    <source>
        <dbReference type="Proteomes" id="UP000076079"/>
    </source>
</evidence>
<evidence type="ECO:0000256" key="8">
    <source>
        <dbReference type="SAM" id="Phobius"/>
    </source>
</evidence>
<evidence type="ECO:0000256" key="2">
    <source>
        <dbReference type="ARBA" id="ARBA00005745"/>
    </source>
</evidence>
<dbReference type="RefSeq" id="WP_110171895.1">
    <property type="nucleotide sequence ID" value="NZ_CP015136.1"/>
</dbReference>
<sequence length="401" mass="43637">MEFRCRLATATGQVSEGTFVADSEAALRRELEEKGLYVLDLRAAHRGFAGLTRARGGRIKQHEFLVFNQELATLLKAGMPLVQSLEILRRNVPNPVFKAVLDDVYDKVRSGTALSDAFEAHPRHVTPIYTASLMAGERSGSLEQVLRRYVSYVQVISAVQRRVVSALVYPAVLTLLSFAVVAIIVVRVVPEFNEFYKGFNAQLPLATRVIVAVSATIRGQILLIALAMAGLVIGARWALRQPEQRRRLDRLVLGLPGIGTIARQFATSQLARTLATLLGGGIPLVTALDVASRSVSNRHIAAQMADITRQVREGQPLSAAMAAKGEFPDVSVKMVEVGEATGALQDMLNAIADFYDEDIETKLGRFLLLIEPILLVVMGIVIAALLIALYLPVFQLSSALS</sequence>
<evidence type="ECO:0000256" key="3">
    <source>
        <dbReference type="ARBA" id="ARBA00022475"/>
    </source>
</evidence>
<dbReference type="GO" id="GO:0005886">
    <property type="term" value="C:plasma membrane"/>
    <property type="evidence" value="ECO:0007669"/>
    <property type="project" value="UniProtKB-SubCell"/>
</dbReference>
<reference evidence="11" key="2">
    <citation type="submission" date="2016-04" db="EMBL/GenBank/DDBJ databases">
        <title>First Complete Genome Sequence of a Subdivision 6 Acidobacterium.</title>
        <authorList>
            <person name="Huang S."/>
            <person name="Vieira S."/>
            <person name="Bunk B."/>
            <person name="Riedel T."/>
            <person name="Sproeer C."/>
            <person name="Overmann J."/>
        </authorList>
    </citation>
    <scope>NUCLEOTIDE SEQUENCE [LARGE SCALE GENOMIC DNA]</scope>
    <source>
        <strain evidence="11">DSM 100886 HEG_-6_39</strain>
    </source>
</reference>
<keyword evidence="4" id="KW-0997">Cell inner membrane</keyword>
<dbReference type="KEGG" id="abac:LuPra_03469"/>
<dbReference type="Gene3D" id="1.20.81.30">
    <property type="entry name" value="Type II secretion system (T2SS), domain F"/>
    <property type="match status" value="2"/>
</dbReference>
<keyword evidence="3" id="KW-1003">Cell membrane</keyword>
<dbReference type="PANTHER" id="PTHR30012">
    <property type="entry name" value="GENERAL SECRETION PATHWAY PROTEIN"/>
    <property type="match status" value="1"/>
</dbReference>
<dbReference type="InterPro" id="IPR018076">
    <property type="entry name" value="T2SS_GspF_dom"/>
</dbReference>
<evidence type="ECO:0000313" key="10">
    <source>
        <dbReference type="EMBL" id="AMY10239.1"/>
    </source>
</evidence>
<comment type="similarity">
    <text evidence="2">Belongs to the GSP F family.</text>
</comment>
<dbReference type="GO" id="GO:0015628">
    <property type="term" value="P:protein secretion by the type II secretion system"/>
    <property type="evidence" value="ECO:0007669"/>
    <property type="project" value="TreeGrafter"/>
</dbReference>
<evidence type="ECO:0000259" key="9">
    <source>
        <dbReference type="Pfam" id="PF00482"/>
    </source>
</evidence>
<evidence type="ECO:0000256" key="1">
    <source>
        <dbReference type="ARBA" id="ARBA00004429"/>
    </source>
</evidence>
<dbReference type="AlphaFoldDB" id="A0A143PR11"/>
<dbReference type="Proteomes" id="UP000076079">
    <property type="component" value="Chromosome"/>
</dbReference>
<dbReference type="PRINTS" id="PR00812">
    <property type="entry name" value="BCTERIALGSPF"/>
</dbReference>
<feature type="transmembrane region" description="Helical" evidence="8">
    <location>
        <begin position="366"/>
        <end position="391"/>
    </location>
</feature>
<dbReference type="PATRIC" id="fig|1813736.3.peg.3678"/>
<gene>
    <name evidence="10" type="primary">epsF_1</name>
    <name evidence="10" type="ORF">LuPra_03469</name>
</gene>
<proteinExistence type="inferred from homology"/>
<dbReference type="FunFam" id="1.20.81.30:FF:000001">
    <property type="entry name" value="Type II secretion system protein F"/>
    <property type="match status" value="2"/>
</dbReference>
<feature type="domain" description="Type II secretion system protein GspF" evidence="9">
    <location>
        <begin position="271"/>
        <end position="392"/>
    </location>
</feature>
<organism evidence="10 11">
    <name type="scientific">Luteitalea pratensis</name>
    <dbReference type="NCBI Taxonomy" id="1855912"/>
    <lineage>
        <taxon>Bacteria</taxon>
        <taxon>Pseudomonadati</taxon>
        <taxon>Acidobacteriota</taxon>
        <taxon>Vicinamibacteria</taxon>
        <taxon>Vicinamibacterales</taxon>
        <taxon>Vicinamibacteraceae</taxon>
        <taxon>Luteitalea</taxon>
    </lineage>
</organism>
<protein>
    <submittedName>
        <fullName evidence="10">General secretion pathway protein F</fullName>
    </submittedName>
</protein>
<evidence type="ECO:0000256" key="4">
    <source>
        <dbReference type="ARBA" id="ARBA00022519"/>
    </source>
</evidence>
<dbReference type="InterPro" id="IPR042094">
    <property type="entry name" value="T2SS_GspF_sf"/>
</dbReference>
<keyword evidence="6 8" id="KW-1133">Transmembrane helix</keyword>
<keyword evidence="7 8" id="KW-0472">Membrane</keyword>
<feature type="transmembrane region" description="Helical" evidence="8">
    <location>
        <begin position="167"/>
        <end position="189"/>
    </location>
</feature>
<dbReference type="Pfam" id="PF00482">
    <property type="entry name" value="T2SSF"/>
    <property type="match status" value="2"/>
</dbReference>
<dbReference type="OrthoDB" id="9805682at2"/>
<name>A0A143PR11_LUTPR</name>
<accession>A0A143PR11</accession>
<keyword evidence="5 8" id="KW-0812">Transmembrane</keyword>
<reference evidence="10 11" key="1">
    <citation type="journal article" date="2016" name="Genome Announc.">
        <title>First Complete Genome Sequence of a Subdivision 6 Acidobacterium Strain.</title>
        <authorList>
            <person name="Huang S."/>
            <person name="Vieira S."/>
            <person name="Bunk B."/>
            <person name="Riedel T."/>
            <person name="Sproer C."/>
            <person name="Overmann J."/>
        </authorList>
    </citation>
    <scope>NUCLEOTIDE SEQUENCE [LARGE SCALE GENOMIC DNA]</scope>
    <source>
        <strain evidence="11">DSM 100886 HEG_-6_39</strain>
    </source>
</reference>